<protein>
    <recommendedName>
        <fullName evidence="4">Biotin carboxylase</fullName>
    </recommendedName>
</protein>
<sequence>MLIRTFITFAIALLVSMSTGLFAPAALAVTPITLSKVDYKDCPPEVAQGAVTSGGVTQGAACFLIVGKAENKSGKTVYDADVYGRIYDADNNNVLPNRGRVGLIEQVPPGINDFEMRITVPESARQPLQLKKFKASGFATKIRQ</sequence>
<organism evidence="2 3">
    <name type="scientific">Chamaesiphon minutus (strain ATCC 27169 / PCC 6605)</name>
    <dbReference type="NCBI Taxonomy" id="1173020"/>
    <lineage>
        <taxon>Bacteria</taxon>
        <taxon>Bacillati</taxon>
        <taxon>Cyanobacteriota</taxon>
        <taxon>Cyanophyceae</taxon>
        <taxon>Gomontiellales</taxon>
        <taxon>Chamaesiphonaceae</taxon>
        <taxon>Chamaesiphon</taxon>
    </lineage>
</organism>
<dbReference type="AlphaFoldDB" id="K9UJS7"/>
<dbReference type="HOGENOM" id="CLU_112658_0_0_3"/>
<accession>K9UJS7</accession>
<dbReference type="KEGG" id="cmp:Cha6605_3462"/>
<name>K9UJS7_CHAP6</name>
<evidence type="ECO:0000313" key="3">
    <source>
        <dbReference type="Proteomes" id="UP000010366"/>
    </source>
</evidence>
<dbReference type="RefSeq" id="WP_015160584.1">
    <property type="nucleotide sequence ID" value="NC_019697.1"/>
</dbReference>
<feature type="chain" id="PRO_5003937211" description="Biotin carboxylase" evidence="1">
    <location>
        <begin position="29"/>
        <end position="144"/>
    </location>
</feature>
<keyword evidence="1" id="KW-0732">Signal</keyword>
<evidence type="ECO:0008006" key="4">
    <source>
        <dbReference type="Google" id="ProtNLM"/>
    </source>
</evidence>
<evidence type="ECO:0000313" key="2">
    <source>
        <dbReference type="EMBL" id="AFY94454.1"/>
    </source>
</evidence>
<keyword evidence="3" id="KW-1185">Reference proteome</keyword>
<gene>
    <name evidence="2" type="ORF">Cha6605_3462</name>
</gene>
<evidence type="ECO:0000256" key="1">
    <source>
        <dbReference type="SAM" id="SignalP"/>
    </source>
</evidence>
<reference evidence="2 3" key="1">
    <citation type="submission" date="2012-05" db="EMBL/GenBank/DDBJ databases">
        <title>Finished chromosome of genome of Chamaesiphon sp. PCC 6605.</title>
        <authorList>
            <consortium name="US DOE Joint Genome Institute"/>
            <person name="Gugger M."/>
            <person name="Coursin T."/>
            <person name="Rippka R."/>
            <person name="Tandeau De Marsac N."/>
            <person name="Huntemann M."/>
            <person name="Wei C.-L."/>
            <person name="Han J."/>
            <person name="Detter J.C."/>
            <person name="Han C."/>
            <person name="Tapia R."/>
            <person name="Chen A."/>
            <person name="Kyrpides N."/>
            <person name="Mavromatis K."/>
            <person name="Markowitz V."/>
            <person name="Szeto E."/>
            <person name="Ivanova N."/>
            <person name="Pagani I."/>
            <person name="Pati A."/>
            <person name="Goodwin L."/>
            <person name="Nordberg H.P."/>
            <person name="Cantor M.N."/>
            <person name="Hua S.X."/>
            <person name="Woyke T."/>
            <person name="Kerfeld C.A."/>
        </authorList>
    </citation>
    <scope>NUCLEOTIDE SEQUENCE [LARGE SCALE GENOMIC DNA]</scope>
    <source>
        <strain evidence="3">ATCC 27169 / PCC 6605</strain>
    </source>
</reference>
<proteinExistence type="predicted"/>
<dbReference type="EMBL" id="CP003600">
    <property type="protein sequence ID" value="AFY94454.1"/>
    <property type="molecule type" value="Genomic_DNA"/>
</dbReference>
<dbReference type="Proteomes" id="UP000010366">
    <property type="component" value="Chromosome"/>
</dbReference>
<feature type="signal peptide" evidence="1">
    <location>
        <begin position="1"/>
        <end position="28"/>
    </location>
</feature>
<dbReference type="OrthoDB" id="572162at2"/>
<dbReference type="STRING" id="1173020.Cha6605_3462"/>
<dbReference type="eggNOG" id="ENOG5031GDF">
    <property type="taxonomic scope" value="Bacteria"/>
</dbReference>